<feature type="compositionally biased region" description="Basic and acidic residues" evidence="6">
    <location>
        <begin position="334"/>
        <end position="352"/>
    </location>
</feature>
<evidence type="ECO:0000256" key="1">
    <source>
        <dbReference type="ARBA" id="ARBA00004141"/>
    </source>
</evidence>
<feature type="transmembrane region" description="Helical" evidence="7">
    <location>
        <begin position="477"/>
        <end position="502"/>
    </location>
</feature>
<keyword evidence="2" id="KW-0813">Transport</keyword>
<feature type="region of interest" description="Disordered" evidence="6">
    <location>
        <begin position="330"/>
        <end position="352"/>
    </location>
</feature>
<dbReference type="InterPro" id="IPR001958">
    <property type="entry name" value="Tet-R_TetA/multi-R_MdtG-like"/>
</dbReference>
<evidence type="ECO:0000256" key="5">
    <source>
        <dbReference type="ARBA" id="ARBA00023136"/>
    </source>
</evidence>
<feature type="transmembrane region" description="Helical" evidence="7">
    <location>
        <begin position="32"/>
        <end position="56"/>
    </location>
</feature>
<feature type="transmembrane region" description="Helical" evidence="7">
    <location>
        <begin position="451"/>
        <end position="471"/>
    </location>
</feature>
<dbReference type="InterPro" id="IPR020846">
    <property type="entry name" value="MFS_dom"/>
</dbReference>
<feature type="compositionally biased region" description="Basic and acidic residues" evidence="6">
    <location>
        <begin position="262"/>
        <end position="277"/>
    </location>
</feature>
<feature type="transmembrane region" description="Helical" evidence="7">
    <location>
        <begin position="107"/>
        <end position="128"/>
    </location>
</feature>
<feature type="region of interest" description="Disordered" evidence="6">
    <location>
        <begin position="262"/>
        <end position="299"/>
    </location>
</feature>
<reference evidence="9 10" key="1">
    <citation type="journal article" date="2024" name="Nat. Commun.">
        <title>Phylogenomics reveals the evolutionary origins of lichenization in chlorophyte algae.</title>
        <authorList>
            <person name="Puginier C."/>
            <person name="Libourel C."/>
            <person name="Otte J."/>
            <person name="Skaloud P."/>
            <person name="Haon M."/>
            <person name="Grisel S."/>
            <person name="Petersen M."/>
            <person name="Berrin J.G."/>
            <person name="Delaux P.M."/>
            <person name="Dal Grande F."/>
            <person name="Keller J."/>
        </authorList>
    </citation>
    <scope>NUCLEOTIDE SEQUENCE [LARGE SCALE GENOMIC DNA]</scope>
    <source>
        <strain evidence="9 10">SAG 2145</strain>
    </source>
</reference>
<feature type="region of interest" description="Disordered" evidence="6">
    <location>
        <begin position="1"/>
        <end position="24"/>
    </location>
</feature>
<comment type="subcellular location">
    <subcellularLocation>
        <location evidence="1">Membrane</location>
        <topology evidence="1">Multi-pass membrane protein</topology>
    </subcellularLocation>
</comment>
<keyword evidence="5 7" id="KW-0472">Membrane</keyword>
<dbReference type="Pfam" id="PF07690">
    <property type="entry name" value="MFS_1"/>
    <property type="match status" value="1"/>
</dbReference>
<dbReference type="PANTHER" id="PTHR23504">
    <property type="entry name" value="MAJOR FACILITATOR SUPERFAMILY DOMAIN-CONTAINING PROTEIN 10"/>
    <property type="match status" value="1"/>
</dbReference>
<dbReference type="InterPro" id="IPR036259">
    <property type="entry name" value="MFS_trans_sf"/>
</dbReference>
<feature type="transmembrane region" description="Helical" evidence="7">
    <location>
        <begin position="514"/>
        <end position="538"/>
    </location>
</feature>
<dbReference type="PANTHER" id="PTHR23504:SF117">
    <property type="entry name" value="MAJOR FACILITATOR SUPERFAMILY PROTEIN"/>
    <property type="match status" value="1"/>
</dbReference>
<feature type="transmembrane region" description="Helical" evidence="7">
    <location>
        <begin position="550"/>
        <end position="570"/>
    </location>
</feature>
<dbReference type="EMBL" id="JALJOS010000003">
    <property type="protein sequence ID" value="KAK9841286.1"/>
    <property type="molecule type" value="Genomic_DNA"/>
</dbReference>
<feature type="transmembrane region" description="Helical" evidence="7">
    <location>
        <begin position="208"/>
        <end position="230"/>
    </location>
</feature>
<evidence type="ECO:0000256" key="4">
    <source>
        <dbReference type="ARBA" id="ARBA00022989"/>
    </source>
</evidence>
<dbReference type="GO" id="GO:0016020">
    <property type="term" value="C:membrane"/>
    <property type="evidence" value="ECO:0007669"/>
    <property type="project" value="UniProtKB-SubCell"/>
</dbReference>
<sequence length="572" mass="61836">MQTRNKDFFEASDRTQEASTSQTETPLDKKQLLAIFFAQLHEGTQVGLPYLIAVYMVRDWLGPDSSEERVGRMTGILAASFCGAQFFSSIFWGYVSDRYGRKRLVTLSNISSLISVIVFGLAPSYWVAFAARSLGGFLNSTFLNVKAMIGEFTDDSNQGTAMSYLGVSVGLGCVLAPVLGGSFAQPCQNFGASFPFCGSDQLFQRRPFFLPCLAVASLSVMATFSSIFLLQETLPRIVAEKQLTGSKGATHHRPKDGLELAARRTDAESHDSPKDAESLPLLTNSHHSTDRRAHPGSEPALNTLMEENSLVHAPDSMASHAKQAVHGILAKPSDGGKTHEMHQDGKRDCDEEHSFADKMRPCADSALEPWYSSRQVKLTLAGYGMVAFSYNLLDELLPLYASAPIELGGLLLPANQLAVPLMASGPVMIIFSIWILPPIQRSFSVLATMRWSLLVAAPLVLMVPFASLVAGRASSTLAILTAAYCCIRPVSTAVFTCSMVLVNTAGPKSQLGAVNALGQMIAAFVRALGPFLGGLLWGGSLELPFPGHEYLCFLLVACLFISMQILYALVKP</sequence>
<evidence type="ECO:0000259" key="8">
    <source>
        <dbReference type="PROSITE" id="PS50850"/>
    </source>
</evidence>
<feature type="transmembrane region" description="Helical" evidence="7">
    <location>
        <begin position="76"/>
        <end position="95"/>
    </location>
</feature>
<proteinExistence type="predicted"/>
<accession>A0AAW1S742</accession>
<gene>
    <name evidence="9" type="ORF">WJX74_003128</name>
</gene>
<dbReference type="AlphaFoldDB" id="A0AAW1S742"/>
<dbReference type="PRINTS" id="PR01035">
    <property type="entry name" value="TCRTETA"/>
</dbReference>
<dbReference type="SUPFAM" id="SSF103473">
    <property type="entry name" value="MFS general substrate transporter"/>
    <property type="match status" value="1"/>
</dbReference>
<keyword evidence="4 7" id="KW-1133">Transmembrane helix</keyword>
<protein>
    <recommendedName>
        <fullName evidence="8">Major facilitator superfamily (MFS) profile domain-containing protein</fullName>
    </recommendedName>
</protein>
<feature type="domain" description="Major facilitator superfamily (MFS) profile" evidence="8">
    <location>
        <begin position="31"/>
        <end position="572"/>
    </location>
</feature>
<evidence type="ECO:0000313" key="10">
    <source>
        <dbReference type="Proteomes" id="UP001438707"/>
    </source>
</evidence>
<evidence type="ECO:0000256" key="2">
    <source>
        <dbReference type="ARBA" id="ARBA00022448"/>
    </source>
</evidence>
<evidence type="ECO:0000256" key="7">
    <source>
        <dbReference type="SAM" id="Phobius"/>
    </source>
</evidence>
<comment type="caution">
    <text evidence="9">The sequence shown here is derived from an EMBL/GenBank/DDBJ whole genome shotgun (WGS) entry which is preliminary data.</text>
</comment>
<keyword evidence="10" id="KW-1185">Reference proteome</keyword>
<dbReference type="GO" id="GO:0022857">
    <property type="term" value="F:transmembrane transporter activity"/>
    <property type="evidence" value="ECO:0007669"/>
    <property type="project" value="InterPro"/>
</dbReference>
<evidence type="ECO:0000256" key="3">
    <source>
        <dbReference type="ARBA" id="ARBA00022692"/>
    </source>
</evidence>
<feature type="transmembrane region" description="Helical" evidence="7">
    <location>
        <begin position="421"/>
        <end position="439"/>
    </location>
</feature>
<evidence type="ECO:0000256" key="6">
    <source>
        <dbReference type="SAM" id="MobiDB-lite"/>
    </source>
</evidence>
<keyword evidence="3 7" id="KW-0812">Transmembrane</keyword>
<feature type="compositionally biased region" description="Basic and acidic residues" evidence="6">
    <location>
        <begin position="1"/>
        <end position="16"/>
    </location>
</feature>
<dbReference type="PROSITE" id="PS50850">
    <property type="entry name" value="MFS"/>
    <property type="match status" value="1"/>
</dbReference>
<dbReference type="Gene3D" id="1.20.1250.20">
    <property type="entry name" value="MFS general substrate transporter like domains"/>
    <property type="match status" value="1"/>
</dbReference>
<dbReference type="Proteomes" id="UP001438707">
    <property type="component" value="Unassembled WGS sequence"/>
</dbReference>
<organism evidence="9 10">
    <name type="scientific">Apatococcus lobatus</name>
    <dbReference type="NCBI Taxonomy" id="904363"/>
    <lineage>
        <taxon>Eukaryota</taxon>
        <taxon>Viridiplantae</taxon>
        <taxon>Chlorophyta</taxon>
        <taxon>core chlorophytes</taxon>
        <taxon>Trebouxiophyceae</taxon>
        <taxon>Chlorellales</taxon>
        <taxon>Chlorellaceae</taxon>
        <taxon>Apatococcus</taxon>
    </lineage>
</organism>
<evidence type="ECO:0000313" key="9">
    <source>
        <dbReference type="EMBL" id="KAK9841286.1"/>
    </source>
</evidence>
<dbReference type="InterPro" id="IPR011701">
    <property type="entry name" value="MFS"/>
</dbReference>
<name>A0AAW1S742_9CHLO</name>